<keyword evidence="3" id="KW-1185">Reference proteome</keyword>
<name>A0AAX4PJ31_9CHLO</name>
<proteinExistence type="predicted"/>
<evidence type="ECO:0000313" key="3">
    <source>
        <dbReference type="Proteomes" id="UP001472866"/>
    </source>
</evidence>
<sequence>MLGRLGSPLGGGKANEVHVVSYNVLSSSLASPGYFQHCRPENLYAEKRYKKLTLKLEEQVKRNAVICLQEVSTAWAGQLHSFFQKEDYYLISSHYTKQWQGYMGSAIAFPTTRFTAEEVEVVRVADTKSWPKRPKPTMFGKLSTAVQDLFFGPKRNEDHYDLARNRQNTMVLCKLKCRTSGKKICVGTYHMPCMFWAPKVMVIHSALVCQKIQSFSKGEDTVLCGDFNFKPTDSMYELCTRGSISEDDENYPEPTHPEETWTPELEYGFDSAYKTVNGEEPDFTNYAKIRDDPTFIETLDYVFYSPSLKAKDVVAVPHRDDVEGPLPNKEEPSDHIMVGATFEL</sequence>
<protein>
    <recommendedName>
        <fullName evidence="1">Endonuclease/exonuclease/phosphatase domain-containing protein</fullName>
    </recommendedName>
</protein>
<organism evidence="2 3">
    <name type="scientific">Chloropicon roscoffensis</name>
    <dbReference type="NCBI Taxonomy" id="1461544"/>
    <lineage>
        <taxon>Eukaryota</taxon>
        <taxon>Viridiplantae</taxon>
        <taxon>Chlorophyta</taxon>
        <taxon>Chloropicophyceae</taxon>
        <taxon>Chloropicales</taxon>
        <taxon>Chloropicaceae</taxon>
        <taxon>Chloropicon</taxon>
    </lineage>
</organism>
<dbReference type="EMBL" id="CP151514">
    <property type="protein sequence ID" value="WZN66222.1"/>
    <property type="molecule type" value="Genomic_DNA"/>
</dbReference>
<dbReference type="AlphaFoldDB" id="A0AAX4PJ31"/>
<dbReference type="PANTHER" id="PTHR12121:SF101">
    <property type="entry name" value="ENDONUCLEASE_EXONUCLEASE_PHOSPHATASE DOMAIN-CONTAINING PROTEIN"/>
    <property type="match status" value="1"/>
</dbReference>
<reference evidence="2 3" key="1">
    <citation type="submission" date="2024-03" db="EMBL/GenBank/DDBJ databases">
        <title>Complete genome sequence of the green alga Chloropicon roscoffensis RCC1871.</title>
        <authorList>
            <person name="Lemieux C."/>
            <person name="Pombert J.-F."/>
            <person name="Otis C."/>
            <person name="Turmel M."/>
        </authorList>
    </citation>
    <scope>NUCLEOTIDE SEQUENCE [LARGE SCALE GENOMIC DNA]</scope>
    <source>
        <strain evidence="2 3">RCC1871</strain>
    </source>
</reference>
<dbReference type="Gene3D" id="3.60.10.10">
    <property type="entry name" value="Endonuclease/exonuclease/phosphatase"/>
    <property type="match status" value="1"/>
</dbReference>
<gene>
    <name evidence="2" type="ORF">HKI87_14g77870</name>
</gene>
<dbReference type="InterPro" id="IPR005135">
    <property type="entry name" value="Endo/exonuclease/phosphatase"/>
</dbReference>
<dbReference type="GO" id="GO:0000175">
    <property type="term" value="F:3'-5'-RNA exonuclease activity"/>
    <property type="evidence" value="ECO:0007669"/>
    <property type="project" value="TreeGrafter"/>
</dbReference>
<evidence type="ECO:0000313" key="2">
    <source>
        <dbReference type="EMBL" id="WZN66222.1"/>
    </source>
</evidence>
<feature type="domain" description="Endonuclease/exonuclease/phosphatase" evidence="1">
    <location>
        <begin position="217"/>
        <end position="335"/>
    </location>
</feature>
<accession>A0AAX4PJ31</accession>
<dbReference type="PANTHER" id="PTHR12121">
    <property type="entry name" value="CARBON CATABOLITE REPRESSOR PROTEIN 4"/>
    <property type="match status" value="1"/>
</dbReference>
<dbReference type="SUPFAM" id="SSF56219">
    <property type="entry name" value="DNase I-like"/>
    <property type="match status" value="1"/>
</dbReference>
<dbReference type="InterPro" id="IPR036691">
    <property type="entry name" value="Endo/exonu/phosph_ase_sf"/>
</dbReference>
<dbReference type="Pfam" id="PF03372">
    <property type="entry name" value="Exo_endo_phos"/>
    <property type="match status" value="1"/>
</dbReference>
<evidence type="ECO:0000259" key="1">
    <source>
        <dbReference type="Pfam" id="PF03372"/>
    </source>
</evidence>
<dbReference type="Proteomes" id="UP001472866">
    <property type="component" value="Chromosome 14"/>
</dbReference>
<dbReference type="InterPro" id="IPR050410">
    <property type="entry name" value="CCR4/nocturin_mRNA_transcr"/>
</dbReference>